<protein>
    <submittedName>
        <fullName evidence="4">Uncharacterized protein</fullName>
    </submittedName>
</protein>
<feature type="coiled-coil region" evidence="1">
    <location>
        <begin position="164"/>
        <end position="195"/>
    </location>
</feature>
<dbReference type="Gene3D" id="1.25.40.10">
    <property type="entry name" value="Tetratricopeptide repeat domain"/>
    <property type="match status" value="1"/>
</dbReference>
<evidence type="ECO:0000256" key="3">
    <source>
        <dbReference type="SAM" id="Phobius"/>
    </source>
</evidence>
<evidence type="ECO:0000256" key="1">
    <source>
        <dbReference type="SAM" id="Coils"/>
    </source>
</evidence>
<keyword evidence="3" id="KW-1133">Transmembrane helix</keyword>
<keyword evidence="1" id="KW-0175">Coiled coil</keyword>
<feature type="compositionally biased region" description="Basic and acidic residues" evidence="2">
    <location>
        <begin position="9"/>
        <end position="30"/>
    </location>
</feature>
<dbReference type="EMBL" id="MFNF01000003">
    <property type="protein sequence ID" value="OGH04506.1"/>
    <property type="molecule type" value="Genomic_DNA"/>
</dbReference>
<evidence type="ECO:0000313" key="4">
    <source>
        <dbReference type="EMBL" id="OGH04506.1"/>
    </source>
</evidence>
<gene>
    <name evidence="4" type="ORF">A2557_02110</name>
</gene>
<accession>A0A1F6H2F0</accession>
<evidence type="ECO:0000256" key="2">
    <source>
        <dbReference type="SAM" id="MobiDB-lite"/>
    </source>
</evidence>
<proteinExistence type="predicted"/>
<evidence type="ECO:0000313" key="5">
    <source>
        <dbReference type="Proteomes" id="UP000177583"/>
    </source>
</evidence>
<keyword evidence="3" id="KW-0472">Membrane</keyword>
<dbReference type="Pfam" id="PF12895">
    <property type="entry name" value="ANAPC3"/>
    <property type="match status" value="1"/>
</dbReference>
<organism evidence="4 5">
    <name type="scientific">Candidatus Lambdaproteobacteria bacterium RIFOXYD2_FULL_56_26</name>
    <dbReference type="NCBI Taxonomy" id="1817773"/>
    <lineage>
        <taxon>Bacteria</taxon>
        <taxon>Pseudomonadati</taxon>
        <taxon>Pseudomonadota</taxon>
        <taxon>Candidatus Lambdaproteobacteria</taxon>
    </lineage>
</organism>
<keyword evidence="3" id="KW-0812">Transmembrane</keyword>
<feature type="transmembrane region" description="Helical" evidence="3">
    <location>
        <begin position="69"/>
        <end position="90"/>
    </location>
</feature>
<dbReference type="SUPFAM" id="SSF48452">
    <property type="entry name" value="TPR-like"/>
    <property type="match status" value="1"/>
</dbReference>
<comment type="caution">
    <text evidence="4">The sequence shown here is derived from an EMBL/GenBank/DDBJ whole genome shotgun (WGS) entry which is preliminary data.</text>
</comment>
<name>A0A1F6H2F0_9PROT</name>
<reference evidence="4 5" key="1">
    <citation type="journal article" date="2016" name="Nat. Commun.">
        <title>Thousands of microbial genomes shed light on interconnected biogeochemical processes in an aquifer system.</title>
        <authorList>
            <person name="Anantharaman K."/>
            <person name="Brown C.T."/>
            <person name="Hug L.A."/>
            <person name="Sharon I."/>
            <person name="Castelle C.J."/>
            <person name="Probst A.J."/>
            <person name="Thomas B.C."/>
            <person name="Singh A."/>
            <person name="Wilkins M.J."/>
            <person name="Karaoz U."/>
            <person name="Brodie E.L."/>
            <person name="Williams K.H."/>
            <person name="Hubbard S.S."/>
            <person name="Banfield J.F."/>
        </authorList>
    </citation>
    <scope>NUCLEOTIDE SEQUENCE [LARGE SCALE GENOMIC DNA]</scope>
</reference>
<dbReference type="AlphaFoldDB" id="A0A1F6H2F0"/>
<sequence>MEEQSTTKGLEKDPVELDLETQERSRELPVEKPQSPSQSIIQLQSEVKDLAGRIKPIEGKSRGWTFETVLLFLVPCLLVGQFVYFLFLFIPVEQLGQSIQEIKQEQQKLAECDQDCPANQKDILDSFSQALGHGFSGDDLIKIFVPVMILVFTIMFSASGLKRLEGFDQSIESLRESLQKLLLEERKLAAQEREEHKTDVDQKFKSFETNVSQMALKALNGKVVEKSNEYLQRFEEVKKEAEDYLGKLKPFEWLRRFEGEVDLLLDIPSVGVANDLIEKLLSEKPKKIDAAVKIAQKVIDANLQGTPNDFHNLASKLGRNDLESLAYTVVNRGAQVFPYNVDLRADAVQYASLSGQLGEAGKQFEALSAIKKEHWNWRAFVFFQDYLLQSRQVKEAIQLNDEYQQAFPTDERAYSNLATYYQGQGQWDKVITLAEQGIKNCARAPQCYGDLAQVYYKQGRLDEALQAVEIAGQQLAMEQPSLSRNFVIWQKAAIFDEKINQRLQGKLEVTAEDVQYLAPLVNQTFRFYSLTLATGVVQDRINSARERMQYLEVLLQSYGLGNLIPKLD</sequence>
<feature type="region of interest" description="Disordered" evidence="2">
    <location>
        <begin position="1"/>
        <end position="37"/>
    </location>
</feature>
<dbReference type="InterPro" id="IPR011990">
    <property type="entry name" value="TPR-like_helical_dom_sf"/>
</dbReference>
<dbReference type="Proteomes" id="UP000177583">
    <property type="component" value="Unassembled WGS sequence"/>
</dbReference>